<accession>A0A3A8AIN1</accession>
<keyword evidence="2" id="KW-1185">Reference proteome</keyword>
<dbReference type="RefSeq" id="WP_109767678.1">
    <property type="nucleotide sequence ID" value="NZ_CP159474.1"/>
</dbReference>
<comment type="caution">
    <text evidence="1">The sequence shown here is derived from an EMBL/GenBank/DDBJ whole genome shotgun (WGS) entry which is preliminary data.</text>
</comment>
<reference evidence="1 2" key="1">
    <citation type="journal article" date="2018" name="Int. J. Syst. Bacteriol.">
        <title>Oceaniradius stylonemae gen. nov., sp. nov., isolated from a red alga, Stylonema cornu-cervi.</title>
        <authorList>
            <person name="Jeong S."/>
        </authorList>
    </citation>
    <scope>NUCLEOTIDE SEQUENCE [LARGE SCALE GENOMIC DNA]</scope>
    <source>
        <strain evidence="1 2">StC1</strain>
    </source>
</reference>
<name>A0A3A8AIN1_9HYPH</name>
<dbReference type="Pfam" id="PF16155">
    <property type="entry name" value="PnbB"/>
    <property type="match status" value="1"/>
</dbReference>
<protein>
    <submittedName>
        <fullName evidence="1">DUF4863 family protein</fullName>
    </submittedName>
</protein>
<dbReference type="AlphaFoldDB" id="A0A3A8AIN1"/>
<gene>
    <name evidence="1" type="ORF">DEM25_016890</name>
</gene>
<proteinExistence type="predicted"/>
<sequence length="156" mass="16587">MPAEEFNALVGKVSAEIADRPLDDGLAAHLNATFPKDGPDFERLAALCAEGEAEGWLMAREAGGIKFGRAVKPGTDAGRFSVDVVRMKDVRGPHHVHTQGEIGAVLPIAGAPKFDDFDAGWYVYAPGTDHHPTVSGGDAYVVYWLPDGAIEFTGKP</sequence>
<dbReference type="InterPro" id="IPR032345">
    <property type="entry name" value="PnbB"/>
</dbReference>
<organism evidence="1 2">
    <name type="scientific">Oceaniradius stylonematis</name>
    <dbReference type="NCBI Taxonomy" id="2184161"/>
    <lineage>
        <taxon>Bacteria</taxon>
        <taxon>Pseudomonadati</taxon>
        <taxon>Pseudomonadota</taxon>
        <taxon>Alphaproteobacteria</taxon>
        <taxon>Hyphomicrobiales</taxon>
        <taxon>Ahrensiaceae</taxon>
        <taxon>Oceaniradius</taxon>
    </lineage>
</organism>
<dbReference type="Proteomes" id="UP000246132">
    <property type="component" value="Unassembled WGS sequence"/>
</dbReference>
<dbReference type="OrthoDB" id="9801227at2"/>
<evidence type="ECO:0000313" key="1">
    <source>
        <dbReference type="EMBL" id="RKF05561.1"/>
    </source>
</evidence>
<dbReference type="EMBL" id="QFWV02000009">
    <property type="protein sequence ID" value="RKF05561.1"/>
    <property type="molecule type" value="Genomic_DNA"/>
</dbReference>
<evidence type="ECO:0000313" key="2">
    <source>
        <dbReference type="Proteomes" id="UP000246132"/>
    </source>
</evidence>